<evidence type="ECO:0000313" key="1">
    <source>
        <dbReference type="EMBL" id="AKH47857.1"/>
    </source>
</evidence>
<accession>A0A0F7L8Y9</accession>
<protein>
    <submittedName>
        <fullName evidence="1">Uncharacterized protein</fullName>
    </submittedName>
</protein>
<name>A0A0F7L8Y9_9VIRU</name>
<reference evidence="1" key="1">
    <citation type="journal article" date="2015" name="Front. Microbiol.">
        <title>Combining genomic sequencing methods to explore viral diversity and reveal potential virus-host interactions.</title>
        <authorList>
            <person name="Chow C.E."/>
            <person name="Winget D.M."/>
            <person name="White R.A.III."/>
            <person name="Hallam S.J."/>
            <person name="Suttle C.A."/>
        </authorList>
    </citation>
    <scope>NUCLEOTIDE SEQUENCE</scope>
    <source>
        <strain evidence="1">Oxic1_4</strain>
    </source>
</reference>
<organism evidence="1">
    <name type="scientific">uncultured marine virus</name>
    <dbReference type="NCBI Taxonomy" id="186617"/>
    <lineage>
        <taxon>Viruses</taxon>
        <taxon>environmental samples</taxon>
    </lineage>
</organism>
<reference evidence="1" key="2">
    <citation type="submission" date="2015-03" db="EMBL/GenBank/DDBJ databases">
        <authorList>
            <person name="Chow C.-E.T."/>
            <person name="Winget D.M."/>
            <person name="White R.A.III."/>
            <person name="Hallam S.J."/>
            <person name="Suttle C.A."/>
        </authorList>
    </citation>
    <scope>NUCLEOTIDE SEQUENCE</scope>
    <source>
        <strain evidence="1">Oxic1_4</strain>
    </source>
</reference>
<proteinExistence type="predicted"/>
<dbReference type="EMBL" id="KR029599">
    <property type="protein sequence ID" value="AKH47857.1"/>
    <property type="molecule type" value="Genomic_DNA"/>
</dbReference>
<sequence>MKPVSARDCSMSVSGSCCSSISLSVQVRRASLGLLRQVAPSSIVVGRSQG</sequence>